<accession>A0A0F8Y0Y9</accession>
<gene>
    <name evidence="1" type="ORF">LCGC14_2878950</name>
</gene>
<dbReference type="AlphaFoldDB" id="A0A0F8Y0Y9"/>
<protein>
    <submittedName>
        <fullName evidence="1">Uncharacterized protein</fullName>
    </submittedName>
</protein>
<proteinExistence type="predicted"/>
<evidence type="ECO:0000313" key="1">
    <source>
        <dbReference type="EMBL" id="KKK74918.1"/>
    </source>
</evidence>
<comment type="caution">
    <text evidence="1">The sequence shown here is derived from an EMBL/GenBank/DDBJ whole genome shotgun (WGS) entry which is preliminary data.</text>
</comment>
<dbReference type="EMBL" id="LAZR01056094">
    <property type="protein sequence ID" value="KKK74918.1"/>
    <property type="molecule type" value="Genomic_DNA"/>
</dbReference>
<sequence>MKSHWGVLHWFTGCWHGAEEEFTELGHGVRPNLTLILKIWQCCKCGRVKSRTGLYW</sequence>
<organism evidence="1">
    <name type="scientific">marine sediment metagenome</name>
    <dbReference type="NCBI Taxonomy" id="412755"/>
    <lineage>
        <taxon>unclassified sequences</taxon>
        <taxon>metagenomes</taxon>
        <taxon>ecological metagenomes</taxon>
    </lineage>
</organism>
<name>A0A0F8Y0Y9_9ZZZZ</name>
<reference evidence="1" key="1">
    <citation type="journal article" date="2015" name="Nature">
        <title>Complex archaea that bridge the gap between prokaryotes and eukaryotes.</title>
        <authorList>
            <person name="Spang A."/>
            <person name="Saw J.H."/>
            <person name="Jorgensen S.L."/>
            <person name="Zaremba-Niedzwiedzka K."/>
            <person name="Martijn J."/>
            <person name="Lind A.E."/>
            <person name="van Eijk R."/>
            <person name="Schleper C."/>
            <person name="Guy L."/>
            <person name="Ettema T.J."/>
        </authorList>
    </citation>
    <scope>NUCLEOTIDE SEQUENCE</scope>
</reference>